<keyword evidence="6" id="KW-1185">Reference proteome</keyword>
<dbReference type="InterPro" id="IPR020084">
    <property type="entry name" value="NUDIX_hydrolase_CS"/>
</dbReference>
<accession>A0ABT3TBF5</accession>
<keyword evidence="2" id="KW-0378">Hydrolase</keyword>
<feature type="chain" id="PRO_5045447105" evidence="3">
    <location>
        <begin position="34"/>
        <end position="171"/>
    </location>
</feature>
<dbReference type="InterPro" id="IPR000086">
    <property type="entry name" value="NUDIX_hydrolase_dom"/>
</dbReference>
<dbReference type="Gene3D" id="3.90.79.10">
    <property type="entry name" value="Nucleoside Triphosphate Pyrophosphohydrolase"/>
    <property type="match status" value="1"/>
</dbReference>
<evidence type="ECO:0000256" key="1">
    <source>
        <dbReference type="ARBA" id="ARBA00001946"/>
    </source>
</evidence>
<feature type="signal peptide" evidence="3">
    <location>
        <begin position="1"/>
        <end position="33"/>
    </location>
</feature>
<evidence type="ECO:0000259" key="4">
    <source>
        <dbReference type="PROSITE" id="PS51462"/>
    </source>
</evidence>
<gene>
    <name evidence="5" type="ORF">EYC98_01920</name>
</gene>
<keyword evidence="3" id="KW-0732">Signal</keyword>
<evidence type="ECO:0000313" key="5">
    <source>
        <dbReference type="EMBL" id="MCX2979614.1"/>
    </source>
</evidence>
<dbReference type="PROSITE" id="PS51462">
    <property type="entry name" value="NUDIX"/>
    <property type="match status" value="1"/>
</dbReference>
<protein>
    <submittedName>
        <fullName evidence="5">NUDIX domain-containing protein</fullName>
    </submittedName>
</protein>
<organism evidence="5 6">
    <name type="scientific">Candidatus Litorirhabdus singularis</name>
    <dbReference type="NCBI Taxonomy" id="2518993"/>
    <lineage>
        <taxon>Bacteria</taxon>
        <taxon>Pseudomonadati</taxon>
        <taxon>Pseudomonadota</taxon>
        <taxon>Gammaproteobacteria</taxon>
        <taxon>Cellvibrionales</taxon>
        <taxon>Halieaceae</taxon>
        <taxon>Candidatus Litorirhabdus</taxon>
    </lineage>
</organism>
<proteinExistence type="predicted"/>
<feature type="domain" description="Nudix hydrolase" evidence="4">
    <location>
        <begin position="49"/>
        <end position="169"/>
    </location>
</feature>
<comment type="cofactor">
    <cofactor evidence="1">
        <name>Mg(2+)</name>
        <dbReference type="ChEBI" id="CHEBI:18420"/>
    </cofactor>
</comment>
<evidence type="ECO:0000313" key="6">
    <source>
        <dbReference type="Proteomes" id="UP001143362"/>
    </source>
</evidence>
<dbReference type="EMBL" id="SHNN01000001">
    <property type="protein sequence ID" value="MCX2979614.1"/>
    <property type="molecule type" value="Genomic_DNA"/>
</dbReference>
<reference evidence="5" key="1">
    <citation type="submission" date="2019-02" db="EMBL/GenBank/DDBJ databases">
        <authorList>
            <person name="Li S.-H."/>
        </authorList>
    </citation>
    <scope>NUCLEOTIDE SEQUENCE</scope>
    <source>
        <strain evidence="5">IMCC14734</strain>
    </source>
</reference>
<comment type="caution">
    <text evidence="5">The sequence shown here is derived from an EMBL/GenBank/DDBJ whole genome shotgun (WGS) entry which is preliminary data.</text>
</comment>
<dbReference type="Proteomes" id="UP001143362">
    <property type="component" value="Unassembled WGS sequence"/>
</dbReference>
<dbReference type="Pfam" id="PF00293">
    <property type="entry name" value="NUDIX"/>
    <property type="match status" value="1"/>
</dbReference>
<evidence type="ECO:0000256" key="3">
    <source>
        <dbReference type="SAM" id="SignalP"/>
    </source>
</evidence>
<name>A0ABT3TBF5_9GAMM</name>
<dbReference type="InterPro" id="IPR015797">
    <property type="entry name" value="NUDIX_hydrolase-like_dom_sf"/>
</dbReference>
<evidence type="ECO:0000256" key="2">
    <source>
        <dbReference type="ARBA" id="ARBA00022801"/>
    </source>
</evidence>
<dbReference type="PROSITE" id="PS51257">
    <property type="entry name" value="PROKAR_LIPOPROTEIN"/>
    <property type="match status" value="1"/>
</dbReference>
<dbReference type="PROSITE" id="PS00893">
    <property type="entry name" value="NUDIX_BOX"/>
    <property type="match status" value="1"/>
</dbReference>
<dbReference type="SUPFAM" id="SSF55811">
    <property type="entry name" value="Nudix"/>
    <property type="match status" value="1"/>
</dbReference>
<sequence>MSKYRQEQVPGRCGAALLRVCLLLSGAGFSACAVEAPPCPVVELAEQAEPAPSAGCFAATAAGLLLVQGMNGHVSVPGGSSLNDETPRCTAFRETWEETGLSLQPRELLTVFDTGFHLYRCAHDVDSGSIDPPPRLEVRTAFYLPVSDFAEYSWRFTYQREIMQQLMAQPR</sequence>
<dbReference type="RefSeq" id="WP_279243612.1">
    <property type="nucleotide sequence ID" value="NZ_SHNN01000001.1"/>
</dbReference>